<evidence type="ECO:0000259" key="1">
    <source>
        <dbReference type="Pfam" id="PF02878"/>
    </source>
</evidence>
<dbReference type="EMBL" id="JBFAUK010000006">
    <property type="protein sequence ID" value="MEV5506957.1"/>
    <property type="molecule type" value="Genomic_DNA"/>
</dbReference>
<accession>A0ABV3JVN7</accession>
<reference evidence="2 3" key="1">
    <citation type="submission" date="2024-06" db="EMBL/GenBank/DDBJ databases">
        <title>The Natural Products Discovery Center: Release of the First 8490 Sequenced Strains for Exploring Actinobacteria Biosynthetic Diversity.</title>
        <authorList>
            <person name="Kalkreuter E."/>
            <person name="Kautsar S.A."/>
            <person name="Yang D."/>
            <person name="Bader C.D."/>
            <person name="Teijaro C.N."/>
            <person name="Fluegel L."/>
            <person name="Davis C.M."/>
            <person name="Simpson J.R."/>
            <person name="Lauterbach L."/>
            <person name="Steele A.D."/>
            <person name="Gui C."/>
            <person name="Meng S."/>
            <person name="Li G."/>
            <person name="Viehrig K."/>
            <person name="Ye F."/>
            <person name="Su P."/>
            <person name="Kiefer A.F."/>
            <person name="Nichols A."/>
            <person name="Cepeda A.J."/>
            <person name="Yan W."/>
            <person name="Fan B."/>
            <person name="Jiang Y."/>
            <person name="Adhikari A."/>
            <person name="Zheng C.-J."/>
            <person name="Schuster L."/>
            <person name="Cowan T.M."/>
            <person name="Smanski M.J."/>
            <person name="Chevrette M.G."/>
            <person name="De Carvalho L.P.S."/>
            <person name="Shen B."/>
        </authorList>
    </citation>
    <scope>NUCLEOTIDE SEQUENCE [LARGE SCALE GENOMIC DNA]</scope>
    <source>
        <strain evidence="2 3">NPDC052347</strain>
    </source>
</reference>
<dbReference type="RefSeq" id="WP_109280819.1">
    <property type="nucleotide sequence ID" value="NZ_JBFAUK010000006.1"/>
</dbReference>
<feature type="domain" description="Alpha-D-phosphohexomutase alpha/beta/alpha" evidence="1">
    <location>
        <begin position="29"/>
        <end position="138"/>
    </location>
</feature>
<dbReference type="Gene3D" id="3.40.120.10">
    <property type="entry name" value="Alpha-D-Glucose-1,6-Bisphosphate, subunit A, domain 3"/>
    <property type="match status" value="1"/>
</dbReference>
<organism evidence="2 3">
    <name type="scientific">Streptomyces orinoci</name>
    <name type="common">Streptoverticillium orinoci</name>
    <dbReference type="NCBI Taxonomy" id="67339"/>
    <lineage>
        <taxon>Bacteria</taxon>
        <taxon>Bacillati</taxon>
        <taxon>Actinomycetota</taxon>
        <taxon>Actinomycetes</taxon>
        <taxon>Kitasatosporales</taxon>
        <taxon>Streptomycetaceae</taxon>
        <taxon>Streptomyces</taxon>
    </lineage>
</organism>
<comment type="caution">
    <text evidence="2">The sequence shown here is derived from an EMBL/GenBank/DDBJ whole genome shotgun (WGS) entry which is preliminary data.</text>
</comment>
<name>A0ABV3JVN7_STRON</name>
<gene>
    <name evidence="2" type="ORF">AB0L16_10820</name>
</gene>
<dbReference type="Pfam" id="PF02878">
    <property type="entry name" value="PGM_PMM_I"/>
    <property type="match status" value="1"/>
</dbReference>
<dbReference type="Proteomes" id="UP001552594">
    <property type="component" value="Unassembled WGS sequence"/>
</dbReference>
<keyword evidence="3" id="KW-1185">Reference proteome</keyword>
<proteinExistence type="predicted"/>
<protein>
    <recommendedName>
        <fullName evidence="1">Alpha-D-phosphohexomutase alpha/beta/alpha domain-containing protein</fullName>
    </recommendedName>
</protein>
<evidence type="ECO:0000313" key="3">
    <source>
        <dbReference type="Proteomes" id="UP001552594"/>
    </source>
</evidence>
<sequence>MLNPIDTEKVIRDGGAIGRYPDQIHEGVGWWVGACLVVVTQAARVAVAYDSRATSASFYRCLCRGAMNAQHFACTISDLHIADEHQLRAAMKELGGVPGALVTTTVTDEAETVRIALYDRHGQHLTEDAGLARIRQMIADGHVPIPVNEQARGHIEHYRRPEGAGK</sequence>
<dbReference type="InterPro" id="IPR005844">
    <property type="entry name" value="A-D-PHexomutase_a/b/a-I"/>
</dbReference>
<evidence type="ECO:0000313" key="2">
    <source>
        <dbReference type="EMBL" id="MEV5506957.1"/>
    </source>
</evidence>